<proteinExistence type="predicted"/>
<dbReference type="GO" id="GO:0016787">
    <property type="term" value="F:hydrolase activity"/>
    <property type="evidence" value="ECO:0007669"/>
    <property type="project" value="UniProtKB-KW"/>
</dbReference>
<feature type="domain" description="DUF83" evidence="7">
    <location>
        <begin position="135"/>
        <end position="253"/>
    </location>
</feature>
<evidence type="ECO:0000256" key="1">
    <source>
        <dbReference type="ARBA" id="ARBA00001966"/>
    </source>
</evidence>
<keyword evidence="4" id="KW-0378">Hydrolase</keyword>
<sequence length="263" mass="31469">MNVSASDIRQYMICPRIVYFREGDRDRWEMIDERFVKHLFIKEISLDDLLYSIDWEDRETIEQLLLKSLVKSEDRIKEIYKDGLKNIDQEIICTAKEDVKREIKKIAERLWNRLNTDGLLIKQLMTPIEVERRIYLDRLGLHGIIDKIVIFNDEEIPNIVKTGNSPSISIWKEDRAQLTAYIMLLEEETGRIISKGVVEYFRCGRPVLVEINRYDRRLVLNIKEKIKKIRRGRLPEREDRVFCEHCIYKDECIVTRSLLSKFF</sequence>
<reference evidence="8 9" key="1">
    <citation type="journal article" date="2019" name="Nat. Microbiol.">
        <title>Wide diversity of methane and short-chain alkane metabolisms in uncultured archaea.</title>
        <authorList>
            <person name="Borrel G."/>
            <person name="Adam P.S."/>
            <person name="McKay L.J."/>
            <person name="Chen L.X."/>
            <person name="Sierra-Garcia I.N."/>
            <person name="Sieber C.M."/>
            <person name="Letourneur Q."/>
            <person name="Ghozlane A."/>
            <person name="Andersen G.L."/>
            <person name="Li W.J."/>
            <person name="Hallam S.J."/>
            <person name="Muyzer G."/>
            <person name="de Oliveira V.M."/>
            <person name="Inskeep W.P."/>
            <person name="Banfield J.F."/>
            <person name="Gribaldo S."/>
        </authorList>
    </citation>
    <scope>NUCLEOTIDE SEQUENCE [LARGE SCALE GENOMIC DNA]</scope>
    <source>
        <strain evidence="8">NM1a</strain>
    </source>
</reference>
<evidence type="ECO:0000256" key="2">
    <source>
        <dbReference type="ARBA" id="ARBA00022722"/>
    </source>
</evidence>
<dbReference type="Gene3D" id="3.90.320.10">
    <property type="match status" value="1"/>
</dbReference>
<gene>
    <name evidence="8" type="ORF">EF806_00650</name>
</gene>
<evidence type="ECO:0000256" key="6">
    <source>
        <dbReference type="ARBA" id="ARBA00023014"/>
    </source>
</evidence>
<dbReference type="PANTHER" id="PTHR36531">
    <property type="entry name" value="CRISPR-ASSOCIATED EXONUCLEASE CAS4"/>
    <property type="match status" value="1"/>
</dbReference>
<comment type="cofactor">
    <cofactor evidence="1">
        <name>[4Fe-4S] cluster</name>
        <dbReference type="ChEBI" id="CHEBI:49883"/>
    </cofactor>
</comment>
<keyword evidence="6" id="KW-0411">Iron-sulfur</keyword>
<dbReference type="EMBL" id="RXIF01000002">
    <property type="protein sequence ID" value="RZN65436.1"/>
    <property type="molecule type" value="Genomic_DNA"/>
</dbReference>
<evidence type="ECO:0000256" key="4">
    <source>
        <dbReference type="ARBA" id="ARBA00022801"/>
    </source>
</evidence>
<protein>
    <submittedName>
        <fullName evidence="8">Dna2/Cas4 domain-containing protein</fullName>
    </submittedName>
</protein>
<dbReference type="Proteomes" id="UP000317158">
    <property type="component" value="Unassembled WGS sequence"/>
</dbReference>
<dbReference type="InterPro" id="IPR011604">
    <property type="entry name" value="PDDEXK-like_dom_sf"/>
</dbReference>
<evidence type="ECO:0000256" key="3">
    <source>
        <dbReference type="ARBA" id="ARBA00022723"/>
    </source>
</evidence>
<keyword evidence="3" id="KW-0479">Metal-binding</keyword>
<evidence type="ECO:0000259" key="7">
    <source>
        <dbReference type="Pfam" id="PF01930"/>
    </source>
</evidence>
<dbReference type="AlphaFoldDB" id="A0A520KU46"/>
<dbReference type="Pfam" id="PF01930">
    <property type="entry name" value="Cas_Cas4"/>
    <property type="match status" value="1"/>
</dbReference>
<keyword evidence="5" id="KW-0408">Iron</keyword>
<dbReference type="InterPro" id="IPR051827">
    <property type="entry name" value="Cas4_exonuclease"/>
</dbReference>
<keyword evidence="2" id="KW-0540">Nuclease</keyword>
<dbReference type="GO" id="GO:0046872">
    <property type="term" value="F:metal ion binding"/>
    <property type="evidence" value="ECO:0007669"/>
    <property type="project" value="UniProtKB-KW"/>
</dbReference>
<dbReference type="GO" id="GO:0051536">
    <property type="term" value="F:iron-sulfur cluster binding"/>
    <property type="evidence" value="ECO:0007669"/>
    <property type="project" value="UniProtKB-KW"/>
</dbReference>
<accession>A0A520KU46</accession>
<name>A0A520KU46_METT2</name>
<dbReference type="GO" id="GO:0004518">
    <property type="term" value="F:nuclease activity"/>
    <property type="evidence" value="ECO:0007669"/>
    <property type="project" value="UniProtKB-KW"/>
</dbReference>
<evidence type="ECO:0000313" key="8">
    <source>
        <dbReference type="EMBL" id="RZN65436.1"/>
    </source>
</evidence>
<dbReference type="PANTHER" id="PTHR36531:SF6">
    <property type="entry name" value="DNA REPLICATION ATP-DEPENDENT HELICASE_NUCLEASE DNA2"/>
    <property type="match status" value="1"/>
</dbReference>
<organism evidence="8 9">
    <name type="scientific">Methanoliparum thermophilum</name>
    <dbReference type="NCBI Taxonomy" id="2491083"/>
    <lineage>
        <taxon>Archaea</taxon>
        <taxon>Methanobacteriati</taxon>
        <taxon>Methanobacteriota</taxon>
        <taxon>Candidatus Methanoliparia</taxon>
        <taxon>Candidatus Methanoliparales</taxon>
        <taxon>Candidatus Methanoliparaceae</taxon>
        <taxon>Candidatus Methanoliparum</taxon>
    </lineage>
</organism>
<evidence type="ECO:0000313" key="9">
    <source>
        <dbReference type="Proteomes" id="UP000317158"/>
    </source>
</evidence>
<evidence type="ECO:0000256" key="5">
    <source>
        <dbReference type="ARBA" id="ARBA00023004"/>
    </source>
</evidence>
<dbReference type="InterPro" id="IPR022765">
    <property type="entry name" value="Dna2/Cas4_DUF83"/>
</dbReference>
<comment type="caution">
    <text evidence="8">The sequence shown here is derived from an EMBL/GenBank/DDBJ whole genome shotgun (WGS) entry which is preliminary data.</text>
</comment>